<sequence length="186" mass="20898">MGRDTILHPQPRIKNNSKAPPKGILKKENIKPVSTSNAERISIKPPVMGQVKILKRGEVLEDMLTKHHSKVSNDMVDDHEFSKVMVNCQKASPTKKKVERKSRKAEVTKAKKDVLSSNNPKIVSKELTECFAGFGFPSSPYPSSLPLPGNLSLICSDFDPQVLRDWAFSAKHVFGWMFLLLQFNLE</sequence>
<feature type="region of interest" description="Disordered" evidence="1">
    <location>
        <begin position="1"/>
        <end position="37"/>
    </location>
</feature>
<proteinExistence type="predicted"/>
<keyword evidence="3" id="KW-1185">Reference proteome</keyword>
<reference evidence="2" key="2">
    <citation type="submission" date="2022-01" db="EMBL/GenBank/DDBJ databases">
        <authorList>
            <person name="Yamashiro T."/>
            <person name="Shiraishi A."/>
            <person name="Satake H."/>
            <person name="Nakayama K."/>
        </authorList>
    </citation>
    <scope>NUCLEOTIDE SEQUENCE</scope>
</reference>
<gene>
    <name evidence="2" type="ORF">Tco_0705621</name>
</gene>
<evidence type="ECO:0000256" key="1">
    <source>
        <dbReference type="SAM" id="MobiDB-lite"/>
    </source>
</evidence>
<organism evidence="2 3">
    <name type="scientific">Tanacetum coccineum</name>
    <dbReference type="NCBI Taxonomy" id="301880"/>
    <lineage>
        <taxon>Eukaryota</taxon>
        <taxon>Viridiplantae</taxon>
        <taxon>Streptophyta</taxon>
        <taxon>Embryophyta</taxon>
        <taxon>Tracheophyta</taxon>
        <taxon>Spermatophyta</taxon>
        <taxon>Magnoliopsida</taxon>
        <taxon>eudicotyledons</taxon>
        <taxon>Gunneridae</taxon>
        <taxon>Pentapetalae</taxon>
        <taxon>asterids</taxon>
        <taxon>campanulids</taxon>
        <taxon>Asterales</taxon>
        <taxon>Asteraceae</taxon>
        <taxon>Asteroideae</taxon>
        <taxon>Anthemideae</taxon>
        <taxon>Anthemidinae</taxon>
        <taxon>Tanacetum</taxon>
    </lineage>
</organism>
<name>A0ABQ4Y553_9ASTR</name>
<dbReference type="PANTHER" id="PTHR33670:SF15">
    <property type="entry name" value="OS02G0797600 PROTEIN"/>
    <property type="match status" value="1"/>
</dbReference>
<dbReference type="EMBL" id="BQNB010010103">
    <property type="protein sequence ID" value="GJS72780.1"/>
    <property type="molecule type" value="Genomic_DNA"/>
</dbReference>
<evidence type="ECO:0000313" key="2">
    <source>
        <dbReference type="EMBL" id="GJS72780.1"/>
    </source>
</evidence>
<dbReference type="PANTHER" id="PTHR33670">
    <property type="entry name" value="SPLICING FACTOR, PROLINE- AND GLUTAMINE-RICH-LIKE"/>
    <property type="match status" value="1"/>
</dbReference>
<protein>
    <submittedName>
        <fullName evidence="2">Uncharacterized protein</fullName>
    </submittedName>
</protein>
<evidence type="ECO:0000313" key="3">
    <source>
        <dbReference type="Proteomes" id="UP001151760"/>
    </source>
</evidence>
<accession>A0ABQ4Y553</accession>
<comment type="caution">
    <text evidence="2">The sequence shown here is derived from an EMBL/GenBank/DDBJ whole genome shotgun (WGS) entry which is preliminary data.</text>
</comment>
<dbReference type="Proteomes" id="UP001151760">
    <property type="component" value="Unassembled WGS sequence"/>
</dbReference>
<reference evidence="2" key="1">
    <citation type="journal article" date="2022" name="Int. J. Mol. Sci.">
        <title>Draft Genome of Tanacetum Coccineum: Genomic Comparison of Closely Related Tanacetum-Family Plants.</title>
        <authorList>
            <person name="Yamashiro T."/>
            <person name="Shiraishi A."/>
            <person name="Nakayama K."/>
            <person name="Satake H."/>
        </authorList>
    </citation>
    <scope>NUCLEOTIDE SEQUENCE</scope>
</reference>